<evidence type="ECO:0000313" key="5">
    <source>
        <dbReference type="Proteomes" id="UP000292702"/>
    </source>
</evidence>
<accession>A0A4R0REH6</accession>
<name>A0A4R0REH6_9APHY</name>
<dbReference type="InterPro" id="IPR013094">
    <property type="entry name" value="AB_hydrolase_3"/>
</dbReference>
<dbReference type="EMBL" id="RWJN01000128">
    <property type="protein sequence ID" value="TCD66610.1"/>
    <property type="molecule type" value="Genomic_DNA"/>
</dbReference>
<feature type="domain" description="Peptidase S9 prolyl oligopeptidase catalytic" evidence="2">
    <location>
        <begin position="318"/>
        <end position="370"/>
    </location>
</feature>
<evidence type="ECO:0000313" key="4">
    <source>
        <dbReference type="EMBL" id="TCD66610.1"/>
    </source>
</evidence>
<evidence type="ECO:0000259" key="2">
    <source>
        <dbReference type="Pfam" id="PF00326"/>
    </source>
</evidence>
<protein>
    <recommendedName>
        <fullName evidence="6">Alpha/beta hydrolase fold-3 domain-containing protein</fullName>
    </recommendedName>
</protein>
<dbReference type="InterPro" id="IPR029058">
    <property type="entry name" value="AB_hydrolase_fold"/>
</dbReference>
<dbReference type="AlphaFoldDB" id="A0A4R0REH6"/>
<keyword evidence="5" id="KW-1185">Reference proteome</keyword>
<dbReference type="Proteomes" id="UP000292702">
    <property type="component" value="Unassembled WGS sequence"/>
</dbReference>
<dbReference type="SUPFAM" id="SSF53474">
    <property type="entry name" value="alpha/beta-Hydrolases"/>
    <property type="match status" value="1"/>
</dbReference>
<dbReference type="Gene3D" id="3.40.50.1820">
    <property type="entry name" value="alpha/beta hydrolase"/>
    <property type="match status" value="1"/>
</dbReference>
<evidence type="ECO:0000256" key="1">
    <source>
        <dbReference type="ARBA" id="ARBA00022801"/>
    </source>
</evidence>
<gene>
    <name evidence="4" type="ORF">EIP91_001119</name>
</gene>
<dbReference type="GO" id="GO:0006508">
    <property type="term" value="P:proteolysis"/>
    <property type="evidence" value="ECO:0007669"/>
    <property type="project" value="InterPro"/>
</dbReference>
<sequence>MGTRLPLPLFTPVTVPASSLVFSSLTSGYDGDLLVFTTPYKHVEGLPAMIDVHLPRTLHRSNTSDKRLPAVVYFHGGGLTVGNRRSWFPSWLKERMSASGVIFISADYRLLPPSTGMELLEDIEDLFRFVSQDLDAKLAQYSAEFKYPSVRIDTTRIAVSGTSAGGLCAYLAALYASPRPVAMLDMYAMGGNFFTPHYLSVKTQPFFRGRELLDPNEFGDFIHPRSTILETILDSPLQYYPSDSPTPGFPANPRMQLARLYLQMGLYLDYYTGMHSPSLSHDLRQALGDPAKLEAILAERLCPGHLRLFPQLQTTLSWPPVMLVHGELDTAVPASESLHMRDMLQSLGVDVSVQIVPGQEHSFDYAPNAEQIFSPVFDQAALFLKKHLHV</sequence>
<keyword evidence="1" id="KW-0378">Hydrolase</keyword>
<dbReference type="OrthoDB" id="19653at2759"/>
<evidence type="ECO:0008006" key="6">
    <source>
        <dbReference type="Google" id="ProtNLM"/>
    </source>
</evidence>
<proteinExistence type="predicted"/>
<dbReference type="Pfam" id="PF07859">
    <property type="entry name" value="Abhydrolase_3"/>
    <property type="match status" value="1"/>
</dbReference>
<dbReference type="STRING" id="92696.A0A4R0REH6"/>
<dbReference type="Pfam" id="PF00326">
    <property type="entry name" value="Peptidase_S9"/>
    <property type="match status" value="1"/>
</dbReference>
<comment type="caution">
    <text evidence="4">The sequence shown here is derived from an EMBL/GenBank/DDBJ whole genome shotgun (WGS) entry which is preliminary data.</text>
</comment>
<dbReference type="PANTHER" id="PTHR48081:SF3">
    <property type="entry name" value="ALPHA_BETA HYDROLASE FOLD-3 DOMAIN-CONTAINING PROTEIN"/>
    <property type="match status" value="1"/>
</dbReference>
<dbReference type="InterPro" id="IPR050300">
    <property type="entry name" value="GDXG_lipolytic_enzyme"/>
</dbReference>
<reference evidence="4 5" key="1">
    <citation type="submission" date="2018-11" db="EMBL/GenBank/DDBJ databases">
        <title>Genome assembly of Steccherinum ochraceum LE-BIN_3174, the white-rot fungus of the Steccherinaceae family (The Residual Polyporoid clade, Polyporales, Basidiomycota).</title>
        <authorList>
            <person name="Fedorova T.V."/>
            <person name="Glazunova O.A."/>
            <person name="Landesman E.O."/>
            <person name="Moiseenko K.V."/>
            <person name="Psurtseva N.V."/>
            <person name="Savinova O.S."/>
            <person name="Shakhova N.V."/>
            <person name="Tyazhelova T.V."/>
            <person name="Vasina D.V."/>
        </authorList>
    </citation>
    <scope>NUCLEOTIDE SEQUENCE [LARGE SCALE GENOMIC DNA]</scope>
    <source>
        <strain evidence="4 5">LE-BIN_3174</strain>
    </source>
</reference>
<dbReference type="PANTHER" id="PTHR48081">
    <property type="entry name" value="AB HYDROLASE SUPERFAMILY PROTEIN C4A8.06C"/>
    <property type="match status" value="1"/>
</dbReference>
<dbReference type="GO" id="GO:0008236">
    <property type="term" value="F:serine-type peptidase activity"/>
    <property type="evidence" value="ECO:0007669"/>
    <property type="project" value="InterPro"/>
</dbReference>
<organism evidence="4 5">
    <name type="scientific">Steccherinum ochraceum</name>
    <dbReference type="NCBI Taxonomy" id="92696"/>
    <lineage>
        <taxon>Eukaryota</taxon>
        <taxon>Fungi</taxon>
        <taxon>Dikarya</taxon>
        <taxon>Basidiomycota</taxon>
        <taxon>Agaricomycotina</taxon>
        <taxon>Agaricomycetes</taxon>
        <taxon>Polyporales</taxon>
        <taxon>Steccherinaceae</taxon>
        <taxon>Steccherinum</taxon>
    </lineage>
</organism>
<dbReference type="InterPro" id="IPR001375">
    <property type="entry name" value="Peptidase_S9_cat"/>
</dbReference>
<feature type="domain" description="Alpha/beta hydrolase fold-3" evidence="3">
    <location>
        <begin position="71"/>
        <end position="188"/>
    </location>
</feature>
<evidence type="ECO:0000259" key="3">
    <source>
        <dbReference type="Pfam" id="PF07859"/>
    </source>
</evidence>